<proteinExistence type="predicted"/>
<evidence type="ECO:0000259" key="2">
    <source>
        <dbReference type="Pfam" id="PF02517"/>
    </source>
</evidence>
<reference evidence="3" key="1">
    <citation type="submission" date="2020-08" db="EMBL/GenBank/DDBJ databases">
        <title>Genome public.</title>
        <authorList>
            <person name="Liu C."/>
            <person name="Sun Q."/>
        </authorList>
    </citation>
    <scope>NUCLEOTIDE SEQUENCE</scope>
    <source>
        <strain evidence="3">NSJ-52</strain>
    </source>
</reference>
<dbReference type="PANTHER" id="PTHR36435:SF1">
    <property type="entry name" value="CAAX AMINO TERMINAL PROTEASE FAMILY PROTEIN"/>
    <property type="match status" value="1"/>
</dbReference>
<dbReference type="Pfam" id="PF02517">
    <property type="entry name" value="Rce1-like"/>
    <property type="match status" value="1"/>
</dbReference>
<feature type="transmembrane region" description="Helical" evidence="1">
    <location>
        <begin position="247"/>
        <end position="265"/>
    </location>
</feature>
<keyword evidence="3" id="KW-0645">Protease</keyword>
<gene>
    <name evidence="3" type="ORF">H8S62_07685</name>
</gene>
<evidence type="ECO:0000256" key="1">
    <source>
        <dbReference type="SAM" id="Phobius"/>
    </source>
</evidence>
<feature type="transmembrane region" description="Helical" evidence="1">
    <location>
        <begin position="103"/>
        <end position="124"/>
    </location>
</feature>
<dbReference type="InterPro" id="IPR052710">
    <property type="entry name" value="CAAX_protease"/>
</dbReference>
<dbReference type="AlphaFoldDB" id="A0A8J6MGJ0"/>
<feature type="transmembrane region" description="Helical" evidence="1">
    <location>
        <begin position="144"/>
        <end position="164"/>
    </location>
</feature>
<organism evidence="3 4">
    <name type="scientific">Lawsonibacter faecis</name>
    <dbReference type="NCBI Taxonomy" id="2763052"/>
    <lineage>
        <taxon>Bacteria</taxon>
        <taxon>Bacillati</taxon>
        <taxon>Bacillota</taxon>
        <taxon>Clostridia</taxon>
        <taxon>Eubacteriales</taxon>
        <taxon>Oscillospiraceae</taxon>
        <taxon>Lawsonibacter</taxon>
    </lineage>
</organism>
<dbReference type="GO" id="GO:0080120">
    <property type="term" value="P:CAAX-box protein maturation"/>
    <property type="evidence" value="ECO:0007669"/>
    <property type="project" value="UniProtKB-ARBA"/>
</dbReference>
<name>A0A8J6MGJ0_9FIRM</name>
<sequence length="311" mass="33557">MRVYNTGRPPELPPTAAHRRRFNRMGWALVVFMLGPMAVQYVPAVILSLLAPQALGESWVVWVLSVLSQYFVGFSAAALLLLSVPAAPTGGEGPLSPVGWLKALVVSVGVLMVSNLLTIFLISLLDTLRGVTSTNPLDASLADYPMALTLLSTCVLAPVFEELFFRSLLLKRLRPYGARFAAFASALAFSLMHGNLYQMLYAFTLGLVFAWVVLRTGKVWQTIALHAAINLLGGGFLTALLGEAGTMAAGLLYLGCTVGGAVLLIRRRYELSLPRGREDMTEGGKWGLFLLNPGMIMFCIAACGFAVLFLL</sequence>
<dbReference type="EMBL" id="JACOPQ010000005">
    <property type="protein sequence ID" value="MBC5736893.1"/>
    <property type="molecule type" value="Genomic_DNA"/>
</dbReference>
<dbReference type="InterPro" id="IPR003675">
    <property type="entry name" value="Rce1/LyrA-like_dom"/>
</dbReference>
<feature type="transmembrane region" description="Helical" evidence="1">
    <location>
        <begin position="223"/>
        <end position="241"/>
    </location>
</feature>
<evidence type="ECO:0000313" key="4">
    <source>
        <dbReference type="Proteomes" id="UP000607645"/>
    </source>
</evidence>
<feature type="transmembrane region" description="Helical" evidence="1">
    <location>
        <begin position="199"/>
        <end position="216"/>
    </location>
</feature>
<keyword evidence="1" id="KW-1133">Transmembrane helix</keyword>
<keyword evidence="3" id="KW-0378">Hydrolase</keyword>
<dbReference type="GO" id="GO:0004175">
    <property type="term" value="F:endopeptidase activity"/>
    <property type="evidence" value="ECO:0007669"/>
    <property type="project" value="UniProtKB-ARBA"/>
</dbReference>
<keyword evidence="4" id="KW-1185">Reference proteome</keyword>
<feature type="transmembrane region" description="Helical" evidence="1">
    <location>
        <begin position="176"/>
        <end position="193"/>
    </location>
</feature>
<feature type="transmembrane region" description="Helical" evidence="1">
    <location>
        <begin position="59"/>
        <end position="82"/>
    </location>
</feature>
<dbReference type="PANTHER" id="PTHR36435">
    <property type="entry name" value="SLR1288 PROTEIN"/>
    <property type="match status" value="1"/>
</dbReference>
<keyword evidence="1" id="KW-0472">Membrane</keyword>
<feature type="domain" description="CAAX prenyl protease 2/Lysostaphin resistance protein A-like" evidence="2">
    <location>
        <begin position="147"/>
        <end position="232"/>
    </location>
</feature>
<dbReference type="GO" id="GO:0008237">
    <property type="term" value="F:metallopeptidase activity"/>
    <property type="evidence" value="ECO:0007669"/>
    <property type="project" value="UniProtKB-KW"/>
</dbReference>
<feature type="transmembrane region" description="Helical" evidence="1">
    <location>
        <begin position="286"/>
        <end position="310"/>
    </location>
</feature>
<dbReference type="Proteomes" id="UP000607645">
    <property type="component" value="Unassembled WGS sequence"/>
</dbReference>
<evidence type="ECO:0000313" key="3">
    <source>
        <dbReference type="EMBL" id="MBC5736893.1"/>
    </source>
</evidence>
<feature type="transmembrane region" description="Helical" evidence="1">
    <location>
        <begin position="27"/>
        <end position="47"/>
    </location>
</feature>
<keyword evidence="3" id="KW-0482">Metalloprotease</keyword>
<comment type="caution">
    <text evidence="3">The sequence shown here is derived from an EMBL/GenBank/DDBJ whole genome shotgun (WGS) entry which is preliminary data.</text>
</comment>
<protein>
    <submittedName>
        <fullName evidence="3">CPBP family intramembrane metalloprotease</fullName>
    </submittedName>
</protein>
<keyword evidence="1" id="KW-0812">Transmembrane</keyword>
<accession>A0A8J6MGJ0</accession>